<proteinExistence type="predicted"/>
<reference evidence="2" key="1">
    <citation type="submission" date="2013-10" db="EMBL/GenBank/DDBJ databases">
        <title>Genomic analysis of the causative agents of coccidiosis in chickens.</title>
        <authorList>
            <person name="Reid A.J."/>
            <person name="Blake D."/>
            <person name="Billington K."/>
            <person name="Browne H."/>
            <person name="Dunn M."/>
            <person name="Hung S."/>
            <person name="Kawahara F."/>
            <person name="Miranda-Saavedra D."/>
            <person name="Mourier T."/>
            <person name="Nagra H."/>
            <person name="Otto T.D."/>
            <person name="Rawlings N."/>
            <person name="Sanchez A."/>
            <person name="Sanders M."/>
            <person name="Subramaniam C."/>
            <person name="Tay Y."/>
            <person name="Dear P."/>
            <person name="Doerig C."/>
            <person name="Gruber A."/>
            <person name="Parkinson J."/>
            <person name="Shirley M."/>
            <person name="Wan K.L."/>
            <person name="Berriman M."/>
            <person name="Tomley F."/>
            <person name="Pain A."/>
        </authorList>
    </citation>
    <scope>NUCLEOTIDE SEQUENCE [LARGE SCALE GENOMIC DNA]</scope>
    <source>
        <strain evidence="2">Weybridge</strain>
    </source>
</reference>
<dbReference type="OrthoDB" id="354444at2759"/>
<gene>
    <name evidence="2" type="ORF">EMWEY_00054660</name>
</gene>
<sequence length="112" mass="12928">MQAEGIHTNYLIEQKREGLRIADEDWWRLCNFDLSLVAYEWARGASFSEVMRLTTLHEGSVVRGLLRLDELLRKLGQALKLIGTHDSLSEDLHLLSNSIRRDIVFATSLYLQ</sequence>
<dbReference type="Proteomes" id="UP000030763">
    <property type="component" value="Unassembled WGS sequence"/>
</dbReference>
<dbReference type="Pfam" id="PF08148">
    <property type="entry name" value="DSHCT"/>
    <property type="match status" value="1"/>
</dbReference>
<reference evidence="2" key="2">
    <citation type="submission" date="2013-10" db="EMBL/GenBank/DDBJ databases">
        <authorList>
            <person name="Aslett M."/>
        </authorList>
    </citation>
    <scope>NUCLEOTIDE SEQUENCE [LARGE SCALE GENOMIC DNA]</scope>
    <source>
        <strain evidence="2">Weybridge</strain>
    </source>
</reference>
<dbReference type="GeneID" id="25339452"/>
<dbReference type="SMART" id="SM01142">
    <property type="entry name" value="DSHCT"/>
    <property type="match status" value="1"/>
</dbReference>
<dbReference type="AlphaFoldDB" id="U6M3Z7"/>
<dbReference type="RefSeq" id="XP_013335600.1">
    <property type="nucleotide sequence ID" value="XM_013480146.1"/>
</dbReference>
<dbReference type="InterPro" id="IPR012961">
    <property type="entry name" value="Ski2/MTR4_C"/>
</dbReference>
<evidence type="ECO:0000313" key="3">
    <source>
        <dbReference type="Proteomes" id="UP000030763"/>
    </source>
</evidence>
<dbReference type="Gene3D" id="1.10.3380.30">
    <property type="match status" value="1"/>
</dbReference>
<evidence type="ECO:0000313" key="2">
    <source>
        <dbReference type="EMBL" id="CDJ58952.1"/>
    </source>
</evidence>
<feature type="domain" description="ATP-dependent RNA helicase Ski2/MTR4 C-terminal" evidence="1">
    <location>
        <begin position="1"/>
        <end position="111"/>
    </location>
</feature>
<dbReference type="VEuPathDB" id="ToxoDB:EMWEY_00054660"/>
<protein>
    <recommendedName>
        <fullName evidence="1">ATP-dependent RNA helicase Ski2/MTR4 C-terminal domain-containing protein</fullName>
    </recommendedName>
</protein>
<accession>U6M3Z7</accession>
<name>U6M3Z7_EIMMA</name>
<organism evidence="2 3">
    <name type="scientific">Eimeria maxima</name>
    <name type="common">Coccidian parasite</name>
    <dbReference type="NCBI Taxonomy" id="5804"/>
    <lineage>
        <taxon>Eukaryota</taxon>
        <taxon>Sar</taxon>
        <taxon>Alveolata</taxon>
        <taxon>Apicomplexa</taxon>
        <taxon>Conoidasida</taxon>
        <taxon>Coccidia</taxon>
        <taxon>Eucoccidiorida</taxon>
        <taxon>Eimeriorina</taxon>
        <taxon>Eimeriidae</taxon>
        <taxon>Eimeria</taxon>
    </lineage>
</organism>
<dbReference type="EMBL" id="HG719978">
    <property type="protein sequence ID" value="CDJ58952.1"/>
    <property type="molecule type" value="Genomic_DNA"/>
</dbReference>
<evidence type="ECO:0000259" key="1">
    <source>
        <dbReference type="SMART" id="SM01142"/>
    </source>
</evidence>
<keyword evidence="3" id="KW-1185">Reference proteome</keyword>